<proteinExistence type="predicted"/>
<dbReference type="AlphaFoldDB" id="A0AAD9PMF1"/>
<gene>
    <name evidence="2" type="ORF">BdWA1_000240</name>
</gene>
<dbReference type="GeneID" id="94334538"/>
<name>A0AAD9PMF1_9APIC</name>
<feature type="chain" id="PRO_5042135614" evidence="1">
    <location>
        <begin position="20"/>
        <end position="618"/>
    </location>
</feature>
<dbReference type="KEGG" id="bdw:94334538"/>
<organism evidence="2 3">
    <name type="scientific">Babesia duncani</name>
    <dbReference type="NCBI Taxonomy" id="323732"/>
    <lineage>
        <taxon>Eukaryota</taxon>
        <taxon>Sar</taxon>
        <taxon>Alveolata</taxon>
        <taxon>Apicomplexa</taxon>
        <taxon>Aconoidasida</taxon>
        <taxon>Piroplasmida</taxon>
        <taxon>Babesiidae</taxon>
        <taxon>Babesia</taxon>
    </lineage>
</organism>
<evidence type="ECO:0000313" key="3">
    <source>
        <dbReference type="Proteomes" id="UP001214638"/>
    </source>
</evidence>
<reference evidence="2" key="1">
    <citation type="journal article" date="2023" name="Nat. Microbiol.">
        <title>Babesia duncani multi-omics identifies virulence factors and drug targets.</title>
        <authorList>
            <person name="Singh P."/>
            <person name="Lonardi S."/>
            <person name="Liang Q."/>
            <person name="Vydyam P."/>
            <person name="Khabirova E."/>
            <person name="Fang T."/>
            <person name="Gihaz S."/>
            <person name="Thekkiniath J."/>
            <person name="Munshi M."/>
            <person name="Abel S."/>
            <person name="Ciampossin L."/>
            <person name="Batugedara G."/>
            <person name="Gupta M."/>
            <person name="Lu X.M."/>
            <person name="Lenz T."/>
            <person name="Chakravarty S."/>
            <person name="Cornillot E."/>
            <person name="Hu Y."/>
            <person name="Ma W."/>
            <person name="Gonzalez L.M."/>
            <person name="Sanchez S."/>
            <person name="Estrada K."/>
            <person name="Sanchez-Flores A."/>
            <person name="Montero E."/>
            <person name="Harb O.S."/>
            <person name="Le Roch K.G."/>
            <person name="Mamoun C.B."/>
        </authorList>
    </citation>
    <scope>NUCLEOTIDE SEQUENCE</scope>
    <source>
        <strain evidence="2">WA1</strain>
    </source>
</reference>
<evidence type="ECO:0000256" key="1">
    <source>
        <dbReference type="SAM" id="SignalP"/>
    </source>
</evidence>
<comment type="caution">
    <text evidence="2">The sequence shown here is derived from an EMBL/GenBank/DDBJ whole genome shotgun (WGS) entry which is preliminary data.</text>
</comment>
<dbReference type="Proteomes" id="UP001214638">
    <property type="component" value="Unassembled WGS sequence"/>
</dbReference>
<accession>A0AAD9PMF1</accession>
<evidence type="ECO:0000313" key="2">
    <source>
        <dbReference type="EMBL" id="KAK2197241.1"/>
    </source>
</evidence>
<keyword evidence="1" id="KW-0732">Signal</keyword>
<dbReference type="EMBL" id="JALLKP010000001">
    <property type="protein sequence ID" value="KAK2197241.1"/>
    <property type="molecule type" value="Genomic_DNA"/>
</dbReference>
<protein>
    <submittedName>
        <fullName evidence="2">Uncharacterized protein</fullName>
    </submittedName>
</protein>
<feature type="signal peptide" evidence="1">
    <location>
        <begin position="1"/>
        <end position="19"/>
    </location>
</feature>
<dbReference type="RefSeq" id="XP_067804083.1">
    <property type="nucleotide sequence ID" value="XM_067945292.1"/>
</dbReference>
<sequence length="618" mass="69789">MDVFSILLVFSAFYVNAIAADDVKTFLFKKDVESTVEIDANDDAVLVCPIASVLIIKKARWLPVTGGDMRVKDGFSRTTRIGWLCNGLENCAFRPVAHLSKIGDRYEFLGQPIETDIYKLTVTATCGNFMFKRPGRREMLCIPTSAKPDIVLGCKDNEAIELSYVRVGGKSKNQWRHRDYCAESIIKTAHPLCTGKKTCKIAHDVFLKNAKECIPREFNVEYYCAAPHKNSFYDPLDAVVVDGVSVATKYVLTAEDGARASAKTNAYQVLQVDSALWESDGATERRDRLELVKFLCDGRAECVFSPTRSIIGPDERKCNDVVFGGMVKDTMSHFMLRAHFSLVPFDPKKYDEKEYHHVTIKSTEKKTLECPVNMSLTFYVALWGGKITDTSPLKGPKHFVEVDINGEKHRYSEIINIVGTQCFGKSKCEIEPLKLKPPRHEKDLKEFPTHEGVKKDDHQLELYYKCIDLQTLPSLVESLISDGPRYPREFITPIQLSPDMRIVVMLDIYGPTVLEVANALKLEIPVARTNEIKISWKDAKISQGIRLVKDTRNYVFEFVIGAEDYIHMTVNSFDNDGSPMSIPVEFEASKRILDFSRGIEDFVVATGEITNFRAFIKS</sequence>
<keyword evidence="3" id="KW-1185">Reference proteome</keyword>